<dbReference type="CDD" id="cd17323">
    <property type="entry name" value="MFS_Tpo1_MDR_like"/>
    <property type="match status" value="1"/>
</dbReference>
<dbReference type="Proteomes" id="UP000054097">
    <property type="component" value="Unassembled WGS sequence"/>
</dbReference>
<dbReference type="InterPro" id="IPR020846">
    <property type="entry name" value="MFS_dom"/>
</dbReference>
<gene>
    <name evidence="7" type="ORF">M408DRAFT_332296</name>
</gene>
<evidence type="ECO:0000259" key="6">
    <source>
        <dbReference type="PROSITE" id="PS50850"/>
    </source>
</evidence>
<feature type="transmembrane region" description="Helical" evidence="5">
    <location>
        <begin position="303"/>
        <end position="322"/>
    </location>
</feature>
<dbReference type="PANTHER" id="PTHR23502">
    <property type="entry name" value="MAJOR FACILITATOR SUPERFAMILY"/>
    <property type="match status" value="1"/>
</dbReference>
<dbReference type="GO" id="GO:0022857">
    <property type="term" value="F:transmembrane transporter activity"/>
    <property type="evidence" value="ECO:0007669"/>
    <property type="project" value="InterPro"/>
</dbReference>
<evidence type="ECO:0000256" key="4">
    <source>
        <dbReference type="ARBA" id="ARBA00023136"/>
    </source>
</evidence>
<organism evidence="7 8">
    <name type="scientific">Serendipita vermifera MAFF 305830</name>
    <dbReference type="NCBI Taxonomy" id="933852"/>
    <lineage>
        <taxon>Eukaryota</taxon>
        <taxon>Fungi</taxon>
        <taxon>Dikarya</taxon>
        <taxon>Basidiomycota</taxon>
        <taxon>Agaricomycotina</taxon>
        <taxon>Agaricomycetes</taxon>
        <taxon>Sebacinales</taxon>
        <taxon>Serendipitaceae</taxon>
        <taxon>Serendipita</taxon>
    </lineage>
</organism>
<dbReference type="PROSITE" id="PS50850">
    <property type="entry name" value="MFS"/>
    <property type="match status" value="1"/>
</dbReference>
<keyword evidence="4 5" id="KW-0472">Membrane</keyword>
<keyword evidence="2 5" id="KW-0812">Transmembrane</keyword>
<dbReference type="HOGENOM" id="CLU_008455_11_5_1"/>
<dbReference type="PANTHER" id="PTHR23502:SF7">
    <property type="entry name" value="DRUG_PROTON ANTIPORTER YHK8-RELATED"/>
    <property type="match status" value="1"/>
</dbReference>
<feature type="transmembrane region" description="Helical" evidence="5">
    <location>
        <begin position="61"/>
        <end position="78"/>
    </location>
</feature>
<reference evidence="7 8" key="1">
    <citation type="submission" date="2014-04" db="EMBL/GenBank/DDBJ databases">
        <authorList>
            <consortium name="DOE Joint Genome Institute"/>
            <person name="Kuo A."/>
            <person name="Zuccaro A."/>
            <person name="Kohler A."/>
            <person name="Nagy L.G."/>
            <person name="Floudas D."/>
            <person name="Copeland A."/>
            <person name="Barry K.W."/>
            <person name="Cichocki N."/>
            <person name="Veneault-Fourrey C."/>
            <person name="LaButti K."/>
            <person name="Lindquist E.A."/>
            <person name="Lipzen A."/>
            <person name="Lundell T."/>
            <person name="Morin E."/>
            <person name="Murat C."/>
            <person name="Sun H."/>
            <person name="Tunlid A."/>
            <person name="Henrissat B."/>
            <person name="Grigoriev I.V."/>
            <person name="Hibbett D.S."/>
            <person name="Martin F."/>
            <person name="Nordberg H.P."/>
            <person name="Cantor M.N."/>
            <person name="Hua S.X."/>
        </authorList>
    </citation>
    <scope>NUCLEOTIDE SEQUENCE [LARGE SCALE GENOMIC DNA]</scope>
    <source>
        <strain evidence="7 8">MAFF 305830</strain>
    </source>
</reference>
<feature type="transmembrane region" description="Helical" evidence="5">
    <location>
        <begin position="396"/>
        <end position="416"/>
    </location>
</feature>
<dbReference type="OrthoDB" id="3561359at2759"/>
<dbReference type="Pfam" id="PF07690">
    <property type="entry name" value="MFS_1"/>
    <property type="match status" value="1"/>
</dbReference>
<dbReference type="SUPFAM" id="SSF103473">
    <property type="entry name" value="MFS general substrate transporter"/>
    <property type="match status" value="1"/>
</dbReference>
<evidence type="ECO:0000256" key="3">
    <source>
        <dbReference type="ARBA" id="ARBA00022989"/>
    </source>
</evidence>
<dbReference type="InterPro" id="IPR036259">
    <property type="entry name" value="MFS_trans_sf"/>
</dbReference>
<dbReference type="STRING" id="933852.A0A0C3AWE8"/>
<feature type="transmembrane region" description="Helical" evidence="5">
    <location>
        <begin position="371"/>
        <end position="390"/>
    </location>
</feature>
<dbReference type="AlphaFoldDB" id="A0A0C3AWE8"/>
<keyword evidence="8" id="KW-1185">Reference proteome</keyword>
<dbReference type="Gene3D" id="1.20.1250.20">
    <property type="entry name" value="MFS general substrate transporter like domains"/>
    <property type="match status" value="1"/>
</dbReference>
<sequence length="432" mass="47211">MGSLCATTCSSMVASTYTQVEEEFGISAEVAILGLSLFVGGLGIGPLFLGPLSEFFGRAPIYRYSYLLFVIFNIPVAVGQNAATWLVGRFLSGVSGAAFLSVAGGSVSDLFEGEALSLPMAVYSASPFMGPVLGPIFAGFINQNTSWRWTWYVQIIWATVELALLVFAVPETYSPVLLKRKAHHLRQQTGNKQLRAPLELDNRSIGKTVLMSCTVPFKLVASEPMALALNTWTSILLGILYMFFSAFPIVFTAHGFNLQEKGLTFIGIGVGILAATLCDPLFQRRHSRITERLGKKPPPEEHLVKGLYGAVICPIALFWFAFTTYPSVHWIVPIIASVPFGFGMVLAYSSTFTFLVDAYRPYAASAMASNSFMRSALAAGFPLFTTQMYASLGTVWASAICAFLLLGLAPFPFLFYKYGHRLRKGSKYCHDE</sequence>
<accession>A0A0C3AWE8</accession>
<evidence type="ECO:0000313" key="8">
    <source>
        <dbReference type="Proteomes" id="UP000054097"/>
    </source>
</evidence>
<feature type="transmembrane region" description="Helical" evidence="5">
    <location>
        <begin position="334"/>
        <end position="359"/>
    </location>
</feature>
<name>A0A0C3AWE8_SERVB</name>
<evidence type="ECO:0000256" key="2">
    <source>
        <dbReference type="ARBA" id="ARBA00022692"/>
    </source>
</evidence>
<feature type="transmembrane region" description="Helical" evidence="5">
    <location>
        <begin position="120"/>
        <end position="143"/>
    </location>
</feature>
<comment type="subcellular location">
    <subcellularLocation>
        <location evidence="1">Membrane</location>
        <topology evidence="1">Multi-pass membrane protein</topology>
    </subcellularLocation>
</comment>
<evidence type="ECO:0000256" key="5">
    <source>
        <dbReference type="SAM" id="Phobius"/>
    </source>
</evidence>
<feature type="transmembrane region" description="Helical" evidence="5">
    <location>
        <begin position="263"/>
        <end position="282"/>
    </location>
</feature>
<dbReference type="EMBL" id="KN824335">
    <property type="protein sequence ID" value="KIM23576.1"/>
    <property type="molecule type" value="Genomic_DNA"/>
</dbReference>
<dbReference type="FunFam" id="1.20.1250.20:FF:000082">
    <property type="entry name" value="MFS multidrug transporter, putative"/>
    <property type="match status" value="1"/>
</dbReference>
<feature type="domain" description="Major facilitator superfamily (MFS) profile" evidence="6">
    <location>
        <begin position="1"/>
        <end position="420"/>
    </location>
</feature>
<feature type="transmembrane region" description="Helical" evidence="5">
    <location>
        <begin position="227"/>
        <end position="251"/>
    </location>
</feature>
<proteinExistence type="predicted"/>
<keyword evidence="3 5" id="KW-1133">Transmembrane helix</keyword>
<protein>
    <recommendedName>
        <fullName evidence="6">Major facilitator superfamily (MFS) profile domain-containing protein</fullName>
    </recommendedName>
</protein>
<evidence type="ECO:0000313" key="7">
    <source>
        <dbReference type="EMBL" id="KIM23576.1"/>
    </source>
</evidence>
<evidence type="ECO:0000256" key="1">
    <source>
        <dbReference type="ARBA" id="ARBA00004141"/>
    </source>
</evidence>
<feature type="transmembrane region" description="Helical" evidence="5">
    <location>
        <begin position="30"/>
        <end position="49"/>
    </location>
</feature>
<dbReference type="GO" id="GO:0005886">
    <property type="term" value="C:plasma membrane"/>
    <property type="evidence" value="ECO:0007669"/>
    <property type="project" value="TreeGrafter"/>
</dbReference>
<reference evidence="8" key="2">
    <citation type="submission" date="2015-01" db="EMBL/GenBank/DDBJ databases">
        <title>Evolutionary Origins and Diversification of the Mycorrhizal Mutualists.</title>
        <authorList>
            <consortium name="DOE Joint Genome Institute"/>
            <consortium name="Mycorrhizal Genomics Consortium"/>
            <person name="Kohler A."/>
            <person name="Kuo A."/>
            <person name="Nagy L.G."/>
            <person name="Floudas D."/>
            <person name="Copeland A."/>
            <person name="Barry K.W."/>
            <person name="Cichocki N."/>
            <person name="Veneault-Fourrey C."/>
            <person name="LaButti K."/>
            <person name="Lindquist E.A."/>
            <person name="Lipzen A."/>
            <person name="Lundell T."/>
            <person name="Morin E."/>
            <person name="Murat C."/>
            <person name="Riley R."/>
            <person name="Ohm R."/>
            <person name="Sun H."/>
            <person name="Tunlid A."/>
            <person name="Henrissat B."/>
            <person name="Grigoriev I.V."/>
            <person name="Hibbett D.S."/>
            <person name="Martin F."/>
        </authorList>
    </citation>
    <scope>NUCLEOTIDE SEQUENCE [LARGE SCALE GENOMIC DNA]</scope>
    <source>
        <strain evidence="8">MAFF 305830</strain>
    </source>
</reference>
<dbReference type="InterPro" id="IPR011701">
    <property type="entry name" value="MFS"/>
</dbReference>